<comment type="caution">
    <text evidence="1">The sequence shown here is derived from an EMBL/GenBank/DDBJ whole genome shotgun (WGS) entry which is preliminary data.</text>
</comment>
<dbReference type="Pfam" id="PF06169">
    <property type="entry name" value="DUF982"/>
    <property type="match status" value="1"/>
</dbReference>
<organism evidence="1 2">
    <name type="scientific">Allomesorhizobium camelthorni</name>
    <dbReference type="NCBI Taxonomy" id="475069"/>
    <lineage>
        <taxon>Bacteria</taxon>
        <taxon>Pseudomonadati</taxon>
        <taxon>Pseudomonadota</taxon>
        <taxon>Alphaproteobacteria</taxon>
        <taxon>Hyphomicrobiales</taxon>
        <taxon>Phyllobacteriaceae</taxon>
        <taxon>Allomesorhizobium</taxon>
    </lineage>
</organism>
<dbReference type="InterPro" id="IPR010385">
    <property type="entry name" value="DUF982"/>
</dbReference>
<protein>
    <submittedName>
        <fullName evidence="1">DUF982 domain-containing protein</fullName>
    </submittedName>
</protein>
<reference evidence="1 2" key="1">
    <citation type="submission" date="2020-02" db="EMBL/GenBank/DDBJ databases">
        <title>Genome sequence of strain CCNWXJ40-4.</title>
        <authorList>
            <person name="Gao J."/>
            <person name="Sun J."/>
        </authorList>
    </citation>
    <scope>NUCLEOTIDE SEQUENCE [LARGE SCALE GENOMIC DNA]</scope>
    <source>
        <strain evidence="1 2">CCNWXJ 40-4</strain>
    </source>
</reference>
<evidence type="ECO:0000313" key="1">
    <source>
        <dbReference type="EMBL" id="NGO56130.1"/>
    </source>
</evidence>
<proteinExistence type="predicted"/>
<sequence length="84" mass="9475">MLREMNWTKPVRVEAAGRFRVISSTRAAAQWLLYHWPTEGDPEHRAARVACIAVLKNEQPPDHAREAFIAAAKEAGILINTDPR</sequence>
<dbReference type="RefSeq" id="WP_165034455.1">
    <property type="nucleotide sequence ID" value="NZ_JAAKZF010000199.1"/>
</dbReference>
<accession>A0A6G4WPU1</accession>
<name>A0A6G4WPU1_9HYPH</name>
<gene>
    <name evidence="1" type="ORF">G6N73_35105</name>
</gene>
<dbReference type="Gene3D" id="6.10.250.730">
    <property type="match status" value="1"/>
</dbReference>
<dbReference type="EMBL" id="JAAKZF010000199">
    <property type="protein sequence ID" value="NGO56130.1"/>
    <property type="molecule type" value="Genomic_DNA"/>
</dbReference>
<dbReference type="Proteomes" id="UP001642900">
    <property type="component" value="Unassembled WGS sequence"/>
</dbReference>
<dbReference type="AlphaFoldDB" id="A0A6G4WPU1"/>
<evidence type="ECO:0000313" key="2">
    <source>
        <dbReference type="Proteomes" id="UP001642900"/>
    </source>
</evidence>
<keyword evidence="2" id="KW-1185">Reference proteome</keyword>